<dbReference type="Proteomes" id="UP001291623">
    <property type="component" value="Unassembled WGS sequence"/>
</dbReference>
<dbReference type="EMBL" id="JAVYJV010000001">
    <property type="protein sequence ID" value="KAK4378200.1"/>
    <property type="molecule type" value="Genomic_DNA"/>
</dbReference>
<keyword evidence="2" id="KW-1185">Reference proteome</keyword>
<protein>
    <submittedName>
        <fullName evidence="1">Uncharacterized protein</fullName>
    </submittedName>
</protein>
<dbReference type="PANTHER" id="PTHR36388">
    <property type="entry name" value="OS02G0469000 PROTEIN"/>
    <property type="match status" value="1"/>
</dbReference>
<sequence>MVHEGFTYVLSVAGRLLRNMAELLSMAMAIDDDDMKDGSVSVSPLDLNSIGSNASGTPSPEDVAWADSCLINDLSILEHGMDSFKHALPNTSTIFSAEMRDDSPQESRIFSTIEETGISGILDDTICDVSPINEQEWHTTRHQINNKDADSFWSRIINSEDDFFSTYNEDLRLVETSNSEVDLENLDEYIFKVWEFDIPDEEDELVKQLNKALAGSSPDSTPSASENLGVLLDDKLLDDIISGLGDLSLSPSNN</sequence>
<evidence type="ECO:0000313" key="2">
    <source>
        <dbReference type="Proteomes" id="UP001291623"/>
    </source>
</evidence>
<dbReference type="PANTHER" id="PTHR36388:SF1">
    <property type="entry name" value="OS02G0469000 PROTEIN"/>
    <property type="match status" value="1"/>
</dbReference>
<comment type="caution">
    <text evidence="1">The sequence shown here is derived from an EMBL/GenBank/DDBJ whole genome shotgun (WGS) entry which is preliminary data.</text>
</comment>
<name>A0AAE1SYS7_9SOLA</name>
<evidence type="ECO:0000313" key="1">
    <source>
        <dbReference type="EMBL" id="KAK4378200.1"/>
    </source>
</evidence>
<accession>A0AAE1SYS7</accession>
<proteinExistence type="predicted"/>
<gene>
    <name evidence="1" type="ORF">RND71_000062</name>
</gene>
<reference evidence="1" key="1">
    <citation type="submission" date="2023-12" db="EMBL/GenBank/DDBJ databases">
        <title>Genome assembly of Anisodus tanguticus.</title>
        <authorList>
            <person name="Wang Y.-J."/>
        </authorList>
    </citation>
    <scope>NUCLEOTIDE SEQUENCE</scope>
    <source>
        <strain evidence="1">KB-2021</strain>
        <tissue evidence="1">Leaf</tissue>
    </source>
</reference>
<dbReference type="AlphaFoldDB" id="A0AAE1SYS7"/>
<organism evidence="1 2">
    <name type="scientific">Anisodus tanguticus</name>
    <dbReference type="NCBI Taxonomy" id="243964"/>
    <lineage>
        <taxon>Eukaryota</taxon>
        <taxon>Viridiplantae</taxon>
        <taxon>Streptophyta</taxon>
        <taxon>Embryophyta</taxon>
        <taxon>Tracheophyta</taxon>
        <taxon>Spermatophyta</taxon>
        <taxon>Magnoliopsida</taxon>
        <taxon>eudicotyledons</taxon>
        <taxon>Gunneridae</taxon>
        <taxon>Pentapetalae</taxon>
        <taxon>asterids</taxon>
        <taxon>lamiids</taxon>
        <taxon>Solanales</taxon>
        <taxon>Solanaceae</taxon>
        <taxon>Solanoideae</taxon>
        <taxon>Hyoscyameae</taxon>
        <taxon>Anisodus</taxon>
    </lineage>
</organism>